<name>A0ABS9QF32_9HYPH</name>
<organism evidence="6 7">
    <name type="scientific">Mesorhizobium retamae</name>
    <dbReference type="NCBI Taxonomy" id="2912854"/>
    <lineage>
        <taxon>Bacteria</taxon>
        <taxon>Pseudomonadati</taxon>
        <taxon>Pseudomonadota</taxon>
        <taxon>Alphaproteobacteria</taxon>
        <taxon>Hyphomicrobiales</taxon>
        <taxon>Phyllobacteriaceae</taxon>
        <taxon>Mesorhizobium</taxon>
    </lineage>
</organism>
<sequence length="251" mass="27374">MKSIVMTMRHGVSSMSGEGFKQDGVAIAPLVYIVDDDGDFREEMVFGLSRLGLDVHGFHDAAALYRAYAVRPADIVILDIGLEGEDGLSIATHLRASQSVGIIMATARGSIDDRVGGFKTGADAYLVKPIDVRELAATVVALNNRLSRHRTPSPPAAPQWALAEGGWVLADGMGHRLRLTTSERRFLECLFNERGKTVGRRALVEAIGGDVYDFNYAHLDTIVSRLRRRAQKADMILPLHAIRGLGFAFTD</sequence>
<dbReference type="PANTHER" id="PTHR48111:SF37">
    <property type="entry name" value="RESPONSE REGULATOR PROTEIN CARR"/>
    <property type="match status" value="1"/>
</dbReference>
<dbReference type="EMBL" id="JAKREW010000011">
    <property type="protein sequence ID" value="MCG7506022.1"/>
    <property type="molecule type" value="Genomic_DNA"/>
</dbReference>
<evidence type="ECO:0000313" key="6">
    <source>
        <dbReference type="EMBL" id="MCG7506022.1"/>
    </source>
</evidence>
<dbReference type="SMART" id="SM00448">
    <property type="entry name" value="REC"/>
    <property type="match status" value="1"/>
</dbReference>
<dbReference type="InterPro" id="IPR011006">
    <property type="entry name" value="CheY-like_superfamily"/>
</dbReference>
<reference evidence="6 7" key="1">
    <citation type="submission" date="2022-02" db="EMBL/GenBank/DDBJ databases">
        <title>Draft genome sequence of Mezorhizobium retamae strain IRAMC:0171 isolated from Retama raetam nodules.</title>
        <authorList>
            <person name="Bengaied R."/>
            <person name="Sbissi I."/>
            <person name="Huber K."/>
            <person name="Ghodbane F."/>
            <person name="Nouioui I."/>
            <person name="Tarhouni M."/>
            <person name="Gtari M."/>
        </authorList>
    </citation>
    <scope>NUCLEOTIDE SEQUENCE [LARGE SCALE GENOMIC DNA]</scope>
    <source>
        <strain evidence="6 7">IRAMC:0171</strain>
    </source>
</reference>
<gene>
    <name evidence="6" type="ORF">L4923_13445</name>
</gene>
<dbReference type="InterPro" id="IPR001867">
    <property type="entry name" value="OmpR/PhoB-type_DNA-bd"/>
</dbReference>
<evidence type="ECO:0000259" key="4">
    <source>
        <dbReference type="PROSITE" id="PS50110"/>
    </source>
</evidence>
<evidence type="ECO:0000313" key="7">
    <source>
        <dbReference type="Proteomes" id="UP001201701"/>
    </source>
</evidence>
<dbReference type="Pfam" id="PF00072">
    <property type="entry name" value="Response_reg"/>
    <property type="match status" value="1"/>
</dbReference>
<dbReference type="InterPro" id="IPR036388">
    <property type="entry name" value="WH-like_DNA-bd_sf"/>
</dbReference>
<feature type="modified residue" description="4-aspartylphosphate" evidence="2">
    <location>
        <position position="79"/>
    </location>
</feature>
<dbReference type="CDD" id="cd00383">
    <property type="entry name" value="trans_reg_C"/>
    <property type="match status" value="1"/>
</dbReference>
<accession>A0ABS9QF32</accession>
<feature type="domain" description="OmpR/PhoB-type" evidence="5">
    <location>
        <begin position="152"/>
        <end position="251"/>
    </location>
</feature>
<dbReference type="Gene3D" id="1.10.10.10">
    <property type="entry name" value="Winged helix-like DNA-binding domain superfamily/Winged helix DNA-binding domain"/>
    <property type="match status" value="1"/>
</dbReference>
<evidence type="ECO:0000259" key="5">
    <source>
        <dbReference type="PROSITE" id="PS51755"/>
    </source>
</evidence>
<evidence type="ECO:0000256" key="1">
    <source>
        <dbReference type="ARBA" id="ARBA00023125"/>
    </source>
</evidence>
<keyword evidence="7" id="KW-1185">Reference proteome</keyword>
<dbReference type="PROSITE" id="PS50110">
    <property type="entry name" value="RESPONSE_REGULATORY"/>
    <property type="match status" value="1"/>
</dbReference>
<dbReference type="Pfam" id="PF00486">
    <property type="entry name" value="Trans_reg_C"/>
    <property type="match status" value="1"/>
</dbReference>
<dbReference type="PROSITE" id="PS51755">
    <property type="entry name" value="OMPR_PHOB"/>
    <property type="match status" value="1"/>
</dbReference>
<dbReference type="SUPFAM" id="SSF46894">
    <property type="entry name" value="C-terminal effector domain of the bipartite response regulators"/>
    <property type="match status" value="1"/>
</dbReference>
<dbReference type="RefSeq" id="WP_239365801.1">
    <property type="nucleotide sequence ID" value="NZ_JAKREW010000011.1"/>
</dbReference>
<dbReference type="SUPFAM" id="SSF52172">
    <property type="entry name" value="CheY-like"/>
    <property type="match status" value="1"/>
</dbReference>
<dbReference type="Proteomes" id="UP001201701">
    <property type="component" value="Unassembled WGS sequence"/>
</dbReference>
<protein>
    <submittedName>
        <fullName evidence="6">Response regulator transcription factor</fullName>
    </submittedName>
</protein>
<evidence type="ECO:0000256" key="2">
    <source>
        <dbReference type="PROSITE-ProRule" id="PRU00169"/>
    </source>
</evidence>
<feature type="domain" description="Response regulatory" evidence="4">
    <location>
        <begin position="30"/>
        <end position="143"/>
    </location>
</feature>
<dbReference type="InterPro" id="IPR039420">
    <property type="entry name" value="WalR-like"/>
</dbReference>
<dbReference type="PANTHER" id="PTHR48111">
    <property type="entry name" value="REGULATOR OF RPOS"/>
    <property type="match status" value="1"/>
</dbReference>
<dbReference type="InterPro" id="IPR001789">
    <property type="entry name" value="Sig_transdc_resp-reg_receiver"/>
</dbReference>
<keyword evidence="1 3" id="KW-0238">DNA-binding</keyword>
<dbReference type="InterPro" id="IPR016032">
    <property type="entry name" value="Sig_transdc_resp-reg_C-effctor"/>
</dbReference>
<comment type="caution">
    <text evidence="6">The sequence shown here is derived from an EMBL/GenBank/DDBJ whole genome shotgun (WGS) entry which is preliminary data.</text>
</comment>
<proteinExistence type="predicted"/>
<dbReference type="SMART" id="SM00862">
    <property type="entry name" value="Trans_reg_C"/>
    <property type="match status" value="1"/>
</dbReference>
<feature type="DNA-binding region" description="OmpR/PhoB-type" evidence="3">
    <location>
        <begin position="152"/>
        <end position="251"/>
    </location>
</feature>
<evidence type="ECO:0000256" key="3">
    <source>
        <dbReference type="PROSITE-ProRule" id="PRU01091"/>
    </source>
</evidence>
<keyword evidence="2" id="KW-0597">Phosphoprotein</keyword>
<dbReference type="Gene3D" id="3.40.50.2300">
    <property type="match status" value="1"/>
</dbReference>